<accession>Q0CDV8</accession>
<dbReference type="GO" id="GO:0005783">
    <property type="term" value="C:endoplasmic reticulum"/>
    <property type="evidence" value="ECO:0007669"/>
    <property type="project" value="TreeGrafter"/>
</dbReference>
<feature type="chain" id="PRO_5004170204" description="Purine nucleoside permease" evidence="1">
    <location>
        <begin position="24"/>
        <end position="569"/>
    </location>
</feature>
<dbReference type="GeneID" id="4353548"/>
<dbReference type="AlphaFoldDB" id="Q0CDV8"/>
<evidence type="ECO:0008006" key="4">
    <source>
        <dbReference type="Google" id="ProtNLM"/>
    </source>
</evidence>
<reference evidence="3" key="1">
    <citation type="submission" date="2005-09" db="EMBL/GenBank/DDBJ databases">
        <title>Annotation of the Aspergillus terreus NIH2624 genome.</title>
        <authorList>
            <person name="Birren B.W."/>
            <person name="Lander E.S."/>
            <person name="Galagan J.E."/>
            <person name="Nusbaum C."/>
            <person name="Devon K."/>
            <person name="Henn M."/>
            <person name="Ma L.-J."/>
            <person name="Jaffe D.B."/>
            <person name="Butler J."/>
            <person name="Alvarez P."/>
            <person name="Gnerre S."/>
            <person name="Grabherr M."/>
            <person name="Kleber M."/>
            <person name="Mauceli E.W."/>
            <person name="Brockman W."/>
            <person name="Rounsley S."/>
            <person name="Young S.K."/>
            <person name="LaButti K."/>
            <person name="Pushparaj V."/>
            <person name="DeCaprio D."/>
            <person name="Crawford M."/>
            <person name="Koehrsen M."/>
            <person name="Engels R."/>
            <person name="Montgomery P."/>
            <person name="Pearson M."/>
            <person name="Howarth C."/>
            <person name="Larson L."/>
            <person name="Luoma S."/>
            <person name="White J."/>
            <person name="Alvarado L."/>
            <person name="Kodira C.D."/>
            <person name="Zeng Q."/>
            <person name="Oleary S."/>
            <person name="Yandava C."/>
            <person name="Denning D.W."/>
            <person name="Nierman W.C."/>
            <person name="Milne T."/>
            <person name="Madden K."/>
        </authorList>
    </citation>
    <scope>NUCLEOTIDE SEQUENCE [LARGE SCALE GENOMIC DNA]</scope>
    <source>
        <strain evidence="3">NIH 2624 / FGSC A1156</strain>
    </source>
</reference>
<dbReference type="OrthoDB" id="2331083at2759"/>
<dbReference type="STRING" id="341663.Q0CDV8"/>
<organism evidence="2 3">
    <name type="scientific">Aspergillus terreus (strain NIH 2624 / FGSC A1156)</name>
    <dbReference type="NCBI Taxonomy" id="341663"/>
    <lineage>
        <taxon>Eukaryota</taxon>
        <taxon>Fungi</taxon>
        <taxon>Dikarya</taxon>
        <taxon>Ascomycota</taxon>
        <taxon>Pezizomycotina</taxon>
        <taxon>Eurotiomycetes</taxon>
        <taxon>Eurotiomycetidae</taxon>
        <taxon>Eurotiales</taxon>
        <taxon>Aspergillaceae</taxon>
        <taxon>Aspergillus</taxon>
        <taxon>Aspergillus subgen. Circumdati</taxon>
    </lineage>
</organism>
<feature type="signal peptide" evidence="1">
    <location>
        <begin position="1"/>
        <end position="23"/>
    </location>
</feature>
<dbReference type="Proteomes" id="UP000007963">
    <property type="component" value="Unassembled WGS sequence"/>
</dbReference>
<dbReference type="Pfam" id="PF06516">
    <property type="entry name" value="NUP"/>
    <property type="match status" value="1"/>
</dbReference>
<evidence type="ECO:0000313" key="3">
    <source>
        <dbReference type="Proteomes" id="UP000007963"/>
    </source>
</evidence>
<sequence length="569" mass="61842">MQLPSLASALLYASACLLPSVAGDSTKHASQHKIAPKVFIVSMFEPEAAVWWGIPDFDLLAHNITVPGASPLFPDVHCTADHHICQLVTGEGEINAATTVASVVFSSLFDLTHTYFLIAGIAGINPEAGTLAGVALSRFAVQVALQYEIDLRELPANFSTSYFPQGATAPFQYPGDIYGTEVFEVNAALRGLAATMARKAELADSTLAKEYRQKYASEARYSAATAAPAVVECDVATSDVYYSGNLLSGAFDKIVDVWTNGTGRYCTTAQEDNATLEALVRATMHGKTDFARVIVMRTGSDFDRPPPGVPALQHLVYNDQGGYTPAVENLYRAGVEIVKGILDGWEETFAAGVKPSNYIGDIFGSLGGKPDYGTVQKRSTRGRFAKRHLAASLKQIQRNIIRHRLVPRHTRVQIIPRVILLRQLRRVLRVAHHFVEIQHRIKHPAAPDPRIHALPRLFPLRMRVRLDARVRGRRTERRDRRAVHRDAGGVDARDDLLVRDDEAVADVLLRGGGGRRDADVVDALVEDGVLHVGLGQHVAVDAAQRVRAEPVGEDAVAAGGLVEERDGGG</sequence>
<dbReference type="EMBL" id="CH476605">
    <property type="protein sequence ID" value="EAU31299.1"/>
    <property type="molecule type" value="Genomic_DNA"/>
</dbReference>
<keyword evidence="1" id="KW-0732">Signal</keyword>
<dbReference type="eggNOG" id="ENOG502QQPU">
    <property type="taxonomic scope" value="Eukaryota"/>
</dbReference>
<dbReference type="RefSeq" id="XP_001216747.1">
    <property type="nucleotide sequence ID" value="XM_001216747.1"/>
</dbReference>
<evidence type="ECO:0000256" key="1">
    <source>
        <dbReference type="SAM" id="SignalP"/>
    </source>
</evidence>
<protein>
    <recommendedName>
        <fullName evidence="4">Purine nucleoside permease</fullName>
    </recommendedName>
</protein>
<name>Q0CDV8_ASPTN</name>
<dbReference type="InterPro" id="IPR009486">
    <property type="entry name" value="Pur_nuclsid_perm"/>
</dbReference>
<dbReference type="PANTHER" id="PTHR38643:SF1">
    <property type="entry name" value="PURINE NUCLEOSIDE PERMEASE C285.05-RELATED"/>
    <property type="match status" value="1"/>
</dbReference>
<dbReference type="HOGENOM" id="CLU_478936_0_0_1"/>
<dbReference type="GO" id="GO:0055085">
    <property type="term" value="P:transmembrane transport"/>
    <property type="evidence" value="ECO:0007669"/>
    <property type="project" value="InterPro"/>
</dbReference>
<dbReference type="PANTHER" id="PTHR38643">
    <property type="entry name" value="PURINE NUCLEOSIDE PERMEASE C285.05-RELATED"/>
    <property type="match status" value="1"/>
</dbReference>
<gene>
    <name evidence="2" type="ORF">ATEG_08126</name>
</gene>
<dbReference type="VEuPathDB" id="FungiDB:ATEG_08126"/>
<evidence type="ECO:0000313" key="2">
    <source>
        <dbReference type="EMBL" id="EAU31299.1"/>
    </source>
</evidence>
<proteinExistence type="predicted"/>